<dbReference type="RefSeq" id="XP_040764236.1">
    <property type="nucleotide sequence ID" value="XM_040908923.1"/>
</dbReference>
<dbReference type="Proteomes" id="UP000076871">
    <property type="component" value="Unassembled WGS sequence"/>
</dbReference>
<gene>
    <name evidence="1" type="ORF">LAESUDRAFT_725946</name>
</gene>
<dbReference type="GeneID" id="63825952"/>
<dbReference type="AlphaFoldDB" id="A0A165E8Z6"/>
<sequence>MLGCNVRRRASTGLLSFSLLAPDYTVLHNSLLSHSSSIGEFLVKVWLSGDRRAPSTIQPSRSIHDIIGKYFHDCRPLFCK</sequence>
<name>A0A165E8Z6_9APHY</name>
<proteinExistence type="predicted"/>
<dbReference type="InParanoid" id="A0A165E8Z6"/>
<protein>
    <submittedName>
        <fullName evidence="1">Uncharacterized protein</fullName>
    </submittedName>
</protein>
<accession>A0A165E8Z6</accession>
<evidence type="ECO:0000313" key="1">
    <source>
        <dbReference type="EMBL" id="KZT06496.1"/>
    </source>
</evidence>
<keyword evidence="2" id="KW-1185">Reference proteome</keyword>
<dbReference type="EMBL" id="KV427624">
    <property type="protein sequence ID" value="KZT06496.1"/>
    <property type="molecule type" value="Genomic_DNA"/>
</dbReference>
<reference evidence="1 2" key="1">
    <citation type="journal article" date="2016" name="Mol. Biol. Evol.">
        <title>Comparative Genomics of Early-Diverging Mushroom-Forming Fungi Provides Insights into the Origins of Lignocellulose Decay Capabilities.</title>
        <authorList>
            <person name="Nagy L.G."/>
            <person name="Riley R."/>
            <person name="Tritt A."/>
            <person name="Adam C."/>
            <person name="Daum C."/>
            <person name="Floudas D."/>
            <person name="Sun H."/>
            <person name="Yadav J.S."/>
            <person name="Pangilinan J."/>
            <person name="Larsson K.H."/>
            <person name="Matsuura K."/>
            <person name="Barry K."/>
            <person name="Labutti K."/>
            <person name="Kuo R."/>
            <person name="Ohm R.A."/>
            <person name="Bhattacharya S.S."/>
            <person name="Shirouzu T."/>
            <person name="Yoshinaga Y."/>
            <person name="Martin F.M."/>
            <person name="Grigoriev I.V."/>
            <person name="Hibbett D.S."/>
        </authorList>
    </citation>
    <scope>NUCLEOTIDE SEQUENCE [LARGE SCALE GENOMIC DNA]</scope>
    <source>
        <strain evidence="1 2">93-53</strain>
    </source>
</reference>
<evidence type="ECO:0000313" key="2">
    <source>
        <dbReference type="Proteomes" id="UP000076871"/>
    </source>
</evidence>
<organism evidence="1 2">
    <name type="scientific">Laetiporus sulphureus 93-53</name>
    <dbReference type="NCBI Taxonomy" id="1314785"/>
    <lineage>
        <taxon>Eukaryota</taxon>
        <taxon>Fungi</taxon>
        <taxon>Dikarya</taxon>
        <taxon>Basidiomycota</taxon>
        <taxon>Agaricomycotina</taxon>
        <taxon>Agaricomycetes</taxon>
        <taxon>Polyporales</taxon>
        <taxon>Laetiporus</taxon>
    </lineage>
</organism>